<keyword evidence="9" id="KW-1002">Plastid outer membrane</keyword>
<dbReference type="AlphaFoldDB" id="A0A452YTG3"/>
<comment type="similarity">
    <text evidence="16">Belongs to the TRAFAC class TrmE-Era-EngA-EngB-Septin-like GTPase superfamily. AIG1/Toc34/Toc159-like paraseptin GTPase family. TOC159 subfamily.</text>
</comment>
<reference evidence="20" key="3">
    <citation type="journal article" date="2017" name="Nature">
        <title>Genome sequence of the progenitor of the wheat D genome Aegilops tauschii.</title>
        <authorList>
            <person name="Luo M.C."/>
            <person name="Gu Y.Q."/>
            <person name="Puiu D."/>
            <person name="Wang H."/>
            <person name="Twardziok S.O."/>
            <person name="Deal K.R."/>
            <person name="Huo N."/>
            <person name="Zhu T."/>
            <person name="Wang L."/>
            <person name="Wang Y."/>
            <person name="McGuire P.E."/>
            <person name="Liu S."/>
            <person name="Long H."/>
            <person name="Ramasamy R.K."/>
            <person name="Rodriguez J.C."/>
            <person name="Van S.L."/>
            <person name="Yuan L."/>
            <person name="Wang Z."/>
            <person name="Xia Z."/>
            <person name="Xiao L."/>
            <person name="Anderson O.D."/>
            <person name="Ouyang S."/>
            <person name="Liang Y."/>
            <person name="Zimin A.V."/>
            <person name="Pertea G."/>
            <person name="Qi P."/>
            <person name="Bennetzen J.L."/>
            <person name="Dai X."/>
            <person name="Dawson M.W."/>
            <person name="Muller H.G."/>
            <person name="Kugler K."/>
            <person name="Rivarola-Duarte L."/>
            <person name="Spannagl M."/>
            <person name="Mayer K.F.X."/>
            <person name="Lu F.H."/>
            <person name="Bevan M.W."/>
            <person name="Leroy P."/>
            <person name="Li P."/>
            <person name="You F.M."/>
            <person name="Sun Q."/>
            <person name="Liu Z."/>
            <person name="Lyons E."/>
            <person name="Wicker T."/>
            <person name="Salzberg S.L."/>
            <person name="Devos K.M."/>
            <person name="Dvorak J."/>
        </authorList>
    </citation>
    <scope>NUCLEOTIDE SEQUENCE [LARGE SCALE GENOMIC DNA]</scope>
    <source>
        <strain evidence="20">cv. AL8/78</strain>
    </source>
</reference>
<evidence type="ECO:0000256" key="6">
    <source>
        <dbReference type="ARBA" id="ARBA00022723"/>
    </source>
</evidence>
<evidence type="ECO:0000256" key="3">
    <source>
        <dbReference type="ARBA" id="ARBA00022528"/>
    </source>
</evidence>
<evidence type="ECO:0000256" key="10">
    <source>
        <dbReference type="ARBA" id="ARBA00022842"/>
    </source>
</evidence>
<name>A0A452YTG3_AEGTS</name>
<dbReference type="GO" id="GO:0015031">
    <property type="term" value="P:protein transport"/>
    <property type="evidence" value="ECO:0007669"/>
    <property type="project" value="UniProtKB-KW"/>
</dbReference>
<evidence type="ECO:0000313" key="20">
    <source>
        <dbReference type="EnsemblPlants" id="AET1Gv20528800.2"/>
    </source>
</evidence>
<evidence type="ECO:0000256" key="13">
    <source>
        <dbReference type="ARBA" id="ARBA00023134"/>
    </source>
</evidence>
<dbReference type="GO" id="GO:0045036">
    <property type="term" value="P:protein targeting to chloroplast"/>
    <property type="evidence" value="ECO:0007669"/>
    <property type="project" value="InterPro"/>
</dbReference>
<feature type="region of interest" description="Disordered" evidence="18">
    <location>
        <begin position="19"/>
        <end position="60"/>
    </location>
</feature>
<feature type="compositionally biased region" description="Low complexity" evidence="18">
    <location>
        <begin position="137"/>
        <end position="154"/>
    </location>
</feature>
<dbReference type="PROSITE" id="PS51720">
    <property type="entry name" value="G_AIG1"/>
    <property type="match status" value="1"/>
</dbReference>
<dbReference type="GO" id="GO:0009707">
    <property type="term" value="C:chloroplast outer membrane"/>
    <property type="evidence" value="ECO:0007669"/>
    <property type="project" value="UniProtKB-SubCell"/>
</dbReference>
<feature type="compositionally biased region" description="Acidic residues" evidence="18">
    <location>
        <begin position="391"/>
        <end position="403"/>
    </location>
</feature>
<evidence type="ECO:0000256" key="18">
    <source>
        <dbReference type="SAM" id="MobiDB-lite"/>
    </source>
</evidence>
<proteinExistence type="inferred from homology"/>
<evidence type="ECO:0000256" key="8">
    <source>
        <dbReference type="ARBA" id="ARBA00022801"/>
    </source>
</evidence>
<feature type="compositionally biased region" description="Acidic residues" evidence="18">
    <location>
        <begin position="806"/>
        <end position="831"/>
    </location>
</feature>
<dbReference type="InterPro" id="IPR024283">
    <property type="entry name" value="TOC159_MAD"/>
</dbReference>
<dbReference type="Pfam" id="PF04548">
    <property type="entry name" value="AIG1"/>
    <property type="match status" value="1"/>
</dbReference>
<keyword evidence="3" id="KW-0150">Chloroplast</keyword>
<keyword evidence="10" id="KW-0460">Magnesium</keyword>
<evidence type="ECO:0000256" key="4">
    <source>
        <dbReference type="ARBA" id="ARBA00022640"/>
    </source>
</evidence>
<dbReference type="InterPro" id="IPR005690">
    <property type="entry name" value="Toc86_159"/>
</dbReference>
<keyword evidence="21" id="KW-1185">Reference proteome</keyword>
<feature type="compositionally biased region" description="Basic and acidic residues" evidence="18">
    <location>
        <begin position="360"/>
        <end position="378"/>
    </location>
</feature>
<protein>
    <recommendedName>
        <fullName evidence="19">AIG1-type G domain-containing protein</fullName>
    </recommendedName>
</protein>
<evidence type="ECO:0000256" key="17">
    <source>
        <dbReference type="ARBA" id="ARBA00045184"/>
    </source>
</evidence>
<keyword evidence="7" id="KW-0547">Nucleotide-binding</keyword>
<reference evidence="21" key="1">
    <citation type="journal article" date="2014" name="Science">
        <title>Ancient hybridizations among the ancestral genomes of bread wheat.</title>
        <authorList>
            <consortium name="International Wheat Genome Sequencing Consortium,"/>
            <person name="Marcussen T."/>
            <person name="Sandve S.R."/>
            <person name="Heier L."/>
            <person name="Spannagl M."/>
            <person name="Pfeifer M."/>
            <person name="Jakobsen K.S."/>
            <person name="Wulff B.B."/>
            <person name="Steuernagel B."/>
            <person name="Mayer K.F."/>
            <person name="Olsen O.A."/>
        </authorList>
    </citation>
    <scope>NUCLEOTIDE SEQUENCE [LARGE SCALE GENOMIC DNA]</scope>
    <source>
        <strain evidence="21">cv. AL8/78</strain>
    </source>
</reference>
<feature type="region of interest" description="Disordered" evidence="18">
    <location>
        <begin position="322"/>
        <end position="479"/>
    </location>
</feature>
<feature type="region of interest" description="Disordered" evidence="18">
    <location>
        <begin position="804"/>
        <end position="832"/>
    </location>
</feature>
<keyword evidence="4" id="KW-0934">Plastid</keyword>
<comment type="function">
    <text evidence="17">GTPase involved in protein precursor import into chloroplasts. Seems to recognize chloroplast-destined precursor proteins and regulate their presentation to the translocation channel through GTP hydrolysis. Probably specialized in the import of nuclear encoded non-photosynthetic preproteins from the cytoplasm to the chloroplast.</text>
</comment>
<dbReference type="STRING" id="200361.A0A452YTG3"/>
<feature type="compositionally biased region" description="Low complexity" evidence="18">
    <location>
        <begin position="408"/>
        <end position="443"/>
    </location>
</feature>
<dbReference type="Proteomes" id="UP000015105">
    <property type="component" value="Chromosome 1D"/>
</dbReference>
<keyword evidence="6" id="KW-0479">Metal-binding</keyword>
<evidence type="ECO:0000256" key="7">
    <source>
        <dbReference type="ARBA" id="ARBA00022741"/>
    </source>
</evidence>
<dbReference type="PANTHER" id="PTHR10903">
    <property type="entry name" value="GTPASE, IMAP FAMILY MEMBER-RELATED"/>
    <property type="match status" value="1"/>
</dbReference>
<evidence type="ECO:0000256" key="9">
    <source>
        <dbReference type="ARBA" id="ARBA00022805"/>
    </source>
</evidence>
<keyword evidence="5" id="KW-0812">Transmembrane</keyword>
<dbReference type="PANTHER" id="PTHR10903:SF135">
    <property type="entry name" value="TRANSLOCASE OF CHLOROPLAST 120, CHLOROPLASTIC-RELATED"/>
    <property type="match status" value="1"/>
</dbReference>
<evidence type="ECO:0000256" key="5">
    <source>
        <dbReference type="ARBA" id="ARBA00022692"/>
    </source>
</evidence>
<evidence type="ECO:0000256" key="2">
    <source>
        <dbReference type="ARBA" id="ARBA00022448"/>
    </source>
</evidence>
<dbReference type="Gene3D" id="3.40.50.300">
    <property type="entry name" value="P-loop containing nucleotide triphosphate hydrolases"/>
    <property type="match status" value="1"/>
</dbReference>
<feature type="region of interest" description="Disordered" evidence="18">
    <location>
        <begin position="889"/>
        <end position="912"/>
    </location>
</feature>
<sequence length="1182" mass="128482">KAAQALRDLTTFSLPLAVPRGATPKLVPNSDLPRRRPLPPSTRLVDRTPSADAPNLPNPTTKVPPFPSLFPSIFVRSFFFLLPSLLFDPSRLCWWQARVALRAPPGLAMDDSAIGEKRLLETEDRESPGGVAEEEVGGAQVGAEPAPDAAAAEVGGSGEILDAREGDAAEGVVQAQEGGGGEVVEVRQRDVGVEEVVSDVAWAEATMDPSVSYDQQAAWNGVAQRNGPPTAVESDEDADLFVEVEQQELAGSDQSEEFFHNAQASVTGESVAAECEAIEDYRPAEIGVEDDAHDEHRERLEEEAMLEAIRQCVTDAVLAEHLDEEPEKGREDVPACDSNPELPMNSSEPEQVQEAMLVDQSKEQPEYSKGDTAARDSKLVVPTQSGGEPDVVVEELDDSNSSDDENKASSAPARSSSAAAGQANGPSLLSRPAGLGSSSSLLPPARPVQQVRANGPVAVDRDARQDTESAADDGDENDEIREKLQMIRVKFLRLANRFGQTPHNMVVSQVLYRLGLAEQIRRNGRGVFNFDRAQEMAERLEAAGNEPLDLSCTILVLGKTGVGKSATINSIFDDVELETDAFEASTRKVQEVVGMVEGIKVKVIDTPGLSSSSSDQHYNQKVLNSVKKLVSKNPPDIVLYFDRLDLQSRDYGDVPLLQTISKVFGASVWFNAIVVLTHAASAPPDGPNGIPLSYEMFVTQRSHVVQQAIRQAAADVRLMNPVALVENHSACRTNRSGQRVLPNGQVWKPQLLLLCFASKVLAEANSFLKLQDSPAGKTSSTRVAPLPFLLSSLLQSRAPLKLPEEQFGDDDDLEDDLADDYGSDDGSDYDDLPPFKRLTKAQLSKLNHAQRKAYLEELDYREKLFYKKQLKEEHMRRKMMKKMAAEARAREDDFGNNSVDDDGSTPTNVAVPMPDMVLPSTFDSDYPSHRYRFLDTPSEWLVRPVLETQGWDHDVGYEGLNVERLFAVKGKVPLSVSGQLTKDKKDSSLQMEVASSVKHGEGKTSSVGLDLQSVGKDMAYTIRGESRFKNFKRNNTAAGISATLLGDTLSAGVKIEDRLIVNKQLRLLVSGGTMSGKGDAAYGGRLEATLRDKDYPIGRMLSTLAISVVDWHGDLAVGCNAQSQIPAGRSSNLIASLNVSNKGTGQVGIRLNSSEHLQIALLALVPIFKNVRKLLDSYYESV</sequence>
<evidence type="ECO:0000259" key="19">
    <source>
        <dbReference type="PROSITE" id="PS51720"/>
    </source>
</evidence>
<evidence type="ECO:0000256" key="16">
    <source>
        <dbReference type="ARBA" id="ARBA00023775"/>
    </source>
</evidence>
<organism evidence="20 21">
    <name type="scientific">Aegilops tauschii subsp. strangulata</name>
    <name type="common">Goatgrass</name>
    <dbReference type="NCBI Taxonomy" id="200361"/>
    <lineage>
        <taxon>Eukaryota</taxon>
        <taxon>Viridiplantae</taxon>
        <taxon>Streptophyta</taxon>
        <taxon>Embryophyta</taxon>
        <taxon>Tracheophyta</taxon>
        <taxon>Spermatophyta</taxon>
        <taxon>Magnoliopsida</taxon>
        <taxon>Liliopsida</taxon>
        <taxon>Poales</taxon>
        <taxon>Poaceae</taxon>
        <taxon>BOP clade</taxon>
        <taxon>Pooideae</taxon>
        <taxon>Triticodae</taxon>
        <taxon>Triticeae</taxon>
        <taxon>Triticinae</taxon>
        <taxon>Aegilops</taxon>
    </lineage>
</organism>
<evidence type="ECO:0000256" key="11">
    <source>
        <dbReference type="ARBA" id="ARBA00022927"/>
    </source>
</evidence>
<keyword evidence="14" id="KW-0472">Membrane</keyword>
<reference evidence="20" key="5">
    <citation type="journal article" date="2021" name="G3 (Bethesda)">
        <title>Aegilops tauschii genome assembly Aet v5.0 features greater sequence contiguity and improved annotation.</title>
        <authorList>
            <person name="Wang L."/>
            <person name="Zhu T."/>
            <person name="Rodriguez J.C."/>
            <person name="Deal K.R."/>
            <person name="Dubcovsky J."/>
            <person name="McGuire P.E."/>
            <person name="Lux T."/>
            <person name="Spannagl M."/>
            <person name="Mayer K.F.X."/>
            <person name="Baldrich P."/>
            <person name="Meyers B.C."/>
            <person name="Huo N."/>
            <person name="Gu Y.Q."/>
            <person name="Zhou H."/>
            <person name="Devos K.M."/>
            <person name="Bennetzen J.L."/>
            <person name="Unver T."/>
            <person name="Budak H."/>
            <person name="Gulick P.J."/>
            <person name="Galiba G."/>
            <person name="Kalapos B."/>
            <person name="Nelson D.R."/>
            <person name="Li P."/>
            <person name="You F.M."/>
            <person name="Luo M.C."/>
            <person name="Dvorak J."/>
        </authorList>
    </citation>
    <scope>NUCLEOTIDE SEQUENCE [LARGE SCALE GENOMIC DNA]</scope>
    <source>
        <strain evidence="20">cv. AL8/78</strain>
    </source>
</reference>
<reference evidence="20" key="4">
    <citation type="submission" date="2019-03" db="UniProtKB">
        <authorList>
            <consortium name="EnsemblPlants"/>
        </authorList>
    </citation>
    <scope>IDENTIFICATION</scope>
</reference>
<feature type="compositionally biased region" description="Acidic residues" evidence="18">
    <location>
        <begin position="469"/>
        <end position="479"/>
    </location>
</feature>
<dbReference type="Gramene" id="AET1Gv20528800.2">
    <property type="protein sequence ID" value="AET1Gv20528800.2"/>
    <property type="gene ID" value="AET1Gv20528800"/>
</dbReference>
<accession>A0A452YTG3</accession>
<dbReference type="InterPro" id="IPR006703">
    <property type="entry name" value="G_AIG1"/>
</dbReference>
<dbReference type="FunFam" id="3.40.50.300:FF:000413">
    <property type="entry name" value="Translocase of chloroplast 120, chloroplastic"/>
    <property type="match status" value="1"/>
</dbReference>
<dbReference type="EnsemblPlants" id="AET1Gv20528800.2">
    <property type="protein sequence ID" value="AET1Gv20528800.2"/>
    <property type="gene ID" value="AET1Gv20528800"/>
</dbReference>
<feature type="region of interest" description="Disordered" evidence="18">
    <location>
        <begin position="121"/>
        <end position="155"/>
    </location>
</feature>
<dbReference type="CDD" id="cd01853">
    <property type="entry name" value="Toc34_like"/>
    <property type="match status" value="1"/>
</dbReference>
<dbReference type="Pfam" id="PF11886">
    <property type="entry name" value="TOC159_MAD"/>
    <property type="match status" value="1"/>
</dbReference>
<comment type="cofactor">
    <cofactor evidence="1">
        <name>Mg(2+)</name>
        <dbReference type="ChEBI" id="CHEBI:18420"/>
    </cofactor>
</comment>
<keyword evidence="2" id="KW-0813">Transport</keyword>
<dbReference type="GO" id="GO:0005525">
    <property type="term" value="F:GTP binding"/>
    <property type="evidence" value="ECO:0007669"/>
    <property type="project" value="UniProtKB-KW"/>
</dbReference>
<dbReference type="InterPro" id="IPR027417">
    <property type="entry name" value="P-loop_NTPase"/>
</dbReference>
<evidence type="ECO:0000256" key="14">
    <source>
        <dbReference type="ARBA" id="ARBA00023136"/>
    </source>
</evidence>
<evidence type="ECO:0000313" key="21">
    <source>
        <dbReference type="Proteomes" id="UP000015105"/>
    </source>
</evidence>
<keyword evidence="8" id="KW-0378">Hydrolase</keyword>
<feature type="domain" description="AIG1-type G" evidence="19">
    <location>
        <begin position="549"/>
        <end position="779"/>
    </location>
</feature>
<comment type="subcellular location">
    <subcellularLocation>
        <location evidence="15">Plastid</location>
        <location evidence="15">Chloroplast outer membrane</location>
        <topology evidence="15">Single-pass membrane protein</topology>
    </subcellularLocation>
</comment>
<evidence type="ECO:0000256" key="1">
    <source>
        <dbReference type="ARBA" id="ARBA00001946"/>
    </source>
</evidence>
<keyword evidence="13" id="KW-0342">GTP-binding</keyword>
<dbReference type="GO" id="GO:0003924">
    <property type="term" value="F:GTPase activity"/>
    <property type="evidence" value="ECO:0007669"/>
    <property type="project" value="InterPro"/>
</dbReference>
<dbReference type="InterPro" id="IPR045058">
    <property type="entry name" value="GIMA/IAN/Toc"/>
</dbReference>
<dbReference type="SUPFAM" id="SSF52540">
    <property type="entry name" value="P-loop containing nucleoside triphosphate hydrolases"/>
    <property type="match status" value="1"/>
</dbReference>
<evidence type="ECO:0000256" key="12">
    <source>
        <dbReference type="ARBA" id="ARBA00022989"/>
    </source>
</evidence>
<keyword evidence="11" id="KW-0653">Protein transport</keyword>
<evidence type="ECO:0000256" key="15">
    <source>
        <dbReference type="ARBA" id="ARBA00023766"/>
    </source>
</evidence>
<reference evidence="21" key="2">
    <citation type="journal article" date="2017" name="Nat. Plants">
        <title>The Aegilops tauschii genome reveals multiple impacts of transposons.</title>
        <authorList>
            <person name="Zhao G."/>
            <person name="Zou C."/>
            <person name="Li K."/>
            <person name="Wang K."/>
            <person name="Li T."/>
            <person name="Gao L."/>
            <person name="Zhang X."/>
            <person name="Wang H."/>
            <person name="Yang Z."/>
            <person name="Liu X."/>
            <person name="Jiang W."/>
            <person name="Mao L."/>
            <person name="Kong X."/>
            <person name="Jiao Y."/>
            <person name="Jia J."/>
        </authorList>
    </citation>
    <scope>NUCLEOTIDE SEQUENCE [LARGE SCALE GENOMIC DNA]</scope>
    <source>
        <strain evidence="21">cv. AL8/78</strain>
    </source>
</reference>
<keyword evidence="12" id="KW-1133">Transmembrane helix</keyword>
<dbReference type="GO" id="GO:0046872">
    <property type="term" value="F:metal ion binding"/>
    <property type="evidence" value="ECO:0007669"/>
    <property type="project" value="UniProtKB-KW"/>
</dbReference>
<dbReference type="NCBIfam" id="TIGR00993">
    <property type="entry name" value="3a0901s04IAP86"/>
    <property type="match status" value="1"/>
</dbReference>